<dbReference type="RefSeq" id="WP_091583068.1">
    <property type="nucleotide sequence ID" value="NZ_FNDU01000003.1"/>
</dbReference>
<sequence length="147" mass="16154">MSLQDFFEVRISEDKLSAHVLAAASLESTSDWTREEWDVFLKEEGVVFGVLDENIDALVNDPSSVDFPIEVAIGIAPKDGAHAYIKPAIEDEKQQEMKETKGAVNLKNVVDIPMVEQGELVGEKVAAEKGSDGRAVDNEPLEAKRWA</sequence>
<keyword evidence="4" id="KW-1185">Reference proteome</keyword>
<evidence type="ECO:0000256" key="1">
    <source>
        <dbReference type="SAM" id="MobiDB-lite"/>
    </source>
</evidence>
<accession>A0A1G8GG95</accession>
<evidence type="ECO:0000313" key="3">
    <source>
        <dbReference type="EMBL" id="SDH93356.1"/>
    </source>
</evidence>
<name>A0A1G8GG95_9BACI</name>
<evidence type="ECO:0000313" key="4">
    <source>
        <dbReference type="Proteomes" id="UP000199017"/>
    </source>
</evidence>
<dbReference type="Pfam" id="PF20250">
    <property type="entry name" value="FapA_N"/>
    <property type="match status" value="1"/>
</dbReference>
<organism evidence="3 4">
    <name type="scientific">Alteribacillus bidgolensis</name>
    <dbReference type="NCBI Taxonomy" id="930129"/>
    <lineage>
        <taxon>Bacteria</taxon>
        <taxon>Bacillati</taxon>
        <taxon>Bacillota</taxon>
        <taxon>Bacilli</taxon>
        <taxon>Bacillales</taxon>
        <taxon>Bacillaceae</taxon>
        <taxon>Alteribacillus</taxon>
    </lineage>
</organism>
<protein>
    <recommendedName>
        <fullName evidence="2">Flagellar Assembly Protein A N-terminal region domain-containing protein</fullName>
    </recommendedName>
</protein>
<dbReference type="AlphaFoldDB" id="A0A1G8GG95"/>
<reference evidence="3 4" key="1">
    <citation type="submission" date="2016-10" db="EMBL/GenBank/DDBJ databases">
        <authorList>
            <person name="de Groot N.N."/>
        </authorList>
    </citation>
    <scope>NUCLEOTIDE SEQUENCE [LARGE SCALE GENOMIC DNA]</scope>
    <source>
        <strain evidence="4">P4B,CCM 7963,CECT 7998,DSM 25260,IBRC-M 10614,KCTC 13821</strain>
    </source>
</reference>
<feature type="domain" description="Flagellar Assembly Protein A N-terminal region" evidence="2">
    <location>
        <begin position="7"/>
        <end position="145"/>
    </location>
</feature>
<dbReference type="InterPro" id="IPR046866">
    <property type="entry name" value="FapA_N"/>
</dbReference>
<dbReference type="PANTHER" id="PTHR38032:SF1">
    <property type="entry name" value="RNA-BINDING PROTEIN KHPB N-TERMINAL DOMAIN-CONTAINING PROTEIN"/>
    <property type="match status" value="1"/>
</dbReference>
<evidence type="ECO:0000259" key="2">
    <source>
        <dbReference type="Pfam" id="PF20250"/>
    </source>
</evidence>
<gene>
    <name evidence="3" type="ORF">SAMN05216352_103386</name>
</gene>
<feature type="region of interest" description="Disordered" evidence="1">
    <location>
        <begin position="124"/>
        <end position="147"/>
    </location>
</feature>
<dbReference type="STRING" id="930129.SAMN05216352_103386"/>
<dbReference type="Proteomes" id="UP000199017">
    <property type="component" value="Unassembled WGS sequence"/>
</dbReference>
<dbReference type="EMBL" id="FNDU01000003">
    <property type="protein sequence ID" value="SDH93356.1"/>
    <property type="molecule type" value="Genomic_DNA"/>
</dbReference>
<dbReference type="OrthoDB" id="5501565at2"/>
<dbReference type="PANTHER" id="PTHR38032">
    <property type="entry name" value="POLYMERASE-RELATED"/>
    <property type="match status" value="1"/>
</dbReference>
<dbReference type="InterPro" id="IPR005646">
    <property type="entry name" value="FapA"/>
</dbReference>
<proteinExistence type="predicted"/>